<evidence type="ECO:0000313" key="6">
    <source>
        <dbReference type="Proteomes" id="UP001596060"/>
    </source>
</evidence>
<dbReference type="InterPro" id="IPR041698">
    <property type="entry name" value="Methyltransf_25"/>
</dbReference>
<name>A0ABW0P813_9HYPH</name>
<dbReference type="GO" id="GO:0032259">
    <property type="term" value="P:methylation"/>
    <property type="evidence" value="ECO:0007669"/>
    <property type="project" value="UniProtKB-KW"/>
</dbReference>
<dbReference type="GO" id="GO:0061542">
    <property type="term" value="F:3-demethylubiquinol 3-O-methyltransferase activity"/>
    <property type="evidence" value="ECO:0007669"/>
    <property type="project" value="UniProtKB-EC"/>
</dbReference>
<dbReference type="Pfam" id="PF13649">
    <property type="entry name" value="Methyltransf_25"/>
    <property type="match status" value="1"/>
</dbReference>
<evidence type="ECO:0000256" key="2">
    <source>
        <dbReference type="ARBA" id="ARBA00022679"/>
    </source>
</evidence>
<dbReference type="RefSeq" id="WP_066721781.1">
    <property type="nucleotide sequence ID" value="NZ_JBHSLU010000123.1"/>
</dbReference>
<proteinExistence type="predicted"/>
<keyword evidence="1 5" id="KW-0489">Methyltransferase</keyword>
<organism evidence="5 6">
    <name type="scientific">Bosea massiliensis</name>
    <dbReference type="NCBI Taxonomy" id="151419"/>
    <lineage>
        <taxon>Bacteria</taxon>
        <taxon>Pseudomonadati</taxon>
        <taxon>Pseudomonadota</taxon>
        <taxon>Alphaproteobacteria</taxon>
        <taxon>Hyphomicrobiales</taxon>
        <taxon>Boseaceae</taxon>
        <taxon>Bosea</taxon>
    </lineage>
</organism>
<dbReference type="GO" id="GO:0102208">
    <property type="term" value="F:2-polyprenyl-6-hydroxyphenol methylase activity"/>
    <property type="evidence" value="ECO:0007669"/>
    <property type="project" value="UniProtKB-EC"/>
</dbReference>
<dbReference type="PANTHER" id="PTHR43464">
    <property type="entry name" value="METHYLTRANSFERASE"/>
    <property type="match status" value="1"/>
</dbReference>
<dbReference type="EC" id="2.1.1.222" evidence="5"/>
<evidence type="ECO:0000313" key="5">
    <source>
        <dbReference type="EMBL" id="MFC5508784.1"/>
    </source>
</evidence>
<keyword evidence="3" id="KW-0949">S-adenosyl-L-methionine</keyword>
<dbReference type="EMBL" id="JBHSLU010000123">
    <property type="protein sequence ID" value="MFC5508784.1"/>
    <property type="molecule type" value="Genomic_DNA"/>
</dbReference>
<dbReference type="SUPFAM" id="SSF53335">
    <property type="entry name" value="S-adenosyl-L-methionine-dependent methyltransferases"/>
    <property type="match status" value="1"/>
</dbReference>
<protein>
    <submittedName>
        <fullName evidence="5">Class I SAM-dependent methyltransferase</fullName>
        <ecNumber evidence="5">2.1.1.222</ecNumber>
        <ecNumber evidence="5">2.1.1.64</ecNumber>
    </submittedName>
</protein>
<evidence type="ECO:0000256" key="1">
    <source>
        <dbReference type="ARBA" id="ARBA00022603"/>
    </source>
</evidence>
<dbReference type="PANTHER" id="PTHR43464:SF19">
    <property type="entry name" value="UBIQUINONE BIOSYNTHESIS O-METHYLTRANSFERASE, MITOCHONDRIAL"/>
    <property type="match status" value="1"/>
</dbReference>
<gene>
    <name evidence="5" type="ORF">ACFPN9_26480</name>
</gene>
<accession>A0ABW0P813</accession>
<reference evidence="6" key="1">
    <citation type="journal article" date="2019" name="Int. J. Syst. Evol. Microbiol.">
        <title>The Global Catalogue of Microorganisms (GCM) 10K type strain sequencing project: providing services to taxonomists for standard genome sequencing and annotation.</title>
        <authorList>
            <consortium name="The Broad Institute Genomics Platform"/>
            <consortium name="The Broad Institute Genome Sequencing Center for Infectious Disease"/>
            <person name="Wu L."/>
            <person name="Ma J."/>
        </authorList>
    </citation>
    <scope>NUCLEOTIDE SEQUENCE [LARGE SCALE GENOMIC DNA]</scope>
    <source>
        <strain evidence="6">CCUG 43117</strain>
    </source>
</reference>
<evidence type="ECO:0000259" key="4">
    <source>
        <dbReference type="Pfam" id="PF13649"/>
    </source>
</evidence>
<dbReference type="InterPro" id="IPR029063">
    <property type="entry name" value="SAM-dependent_MTases_sf"/>
</dbReference>
<dbReference type="EC" id="2.1.1.64" evidence="5"/>
<dbReference type="CDD" id="cd02440">
    <property type="entry name" value="AdoMet_MTases"/>
    <property type="match status" value="1"/>
</dbReference>
<sequence length="209" mass="22309">MTARDTATLDFYAAEAQAYAGRSREAEHARIAAFAAALPPGARVLELGCGGGHDSVALLDRGLDLVATDGSPELAEQASRRLGRPVGVLLFEDIDATEAFDSVWANACLLHVPRAALPGILARIHRALKPGGLFYASFKAGTAEGRDRFGRYFNYPSPDWLRSAYGPERWQSLVIGEDTGGGYDGEPTPWLHVTAIKGTAVTSTAVKRP</sequence>
<keyword evidence="2 5" id="KW-0808">Transferase</keyword>
<dbReference type="Gene3D" id="3.40.50.150">
    <property type="entry name" value="Vaccinia Virus protein VP39"/>
    <property type="match status" value="1"/>
</dbReference>
<comment type="caution">
    <text evidence="5">The sequence shown here is derived from an EMBL/GenBank/DDBJ whole genome shotgun (WGS) entry which is preliminary data.</text>
</comment>
<feature type="domain" description="Methyltransferase" evidence="4">
    <location>
        <begin position="44"/>
        <end position="132"/>
    </location>
</feature>
<dbReference type="Proteomes" id="UP001596060">
    <property type="component" value="Unassembled WGS sequence"/>
</dbReference>
<evidence type="ECO:0000256" key="3">
    <source>
        <dbReference type="ARBA" id="ARBA00022691"/>
    </source>
</evidence>
<keyword evidence="6" id="KW-1185">Reference proteome</keyword>